<evidence type="ECO:0008006" key="4">
    <source>
        <dbReference type="Google" id="ProtNLM"/>
    </source>
</evidence>
<dbReference type="Pfam" id="PF20773">
    <property type="entry name" value="InhA-like_MAM"/>
    <property type="match status" value="1"/>
</dbReference>
<gene>
    <name evidence="2" type="ORF">Aau02nite_74660</name>
</gene>
<evidence type="ECO:0000313" key="3">
    <source>
        <dbReference type="Proteomes" id="UP000681340"/>
    </source>
</evidence>
<organism evidence="2 3">
    <name type="scientific">Actinoplanes auranticolor</name>
    <dbReference type="NCBI Taxonomy" id="47988"/>
    <lineage>
        <taxon>Bacteria</taxon>
        <taxon>Bacillati</taxon>
        <taxon>Actinomycetota</taxon>
        <taxon>Actinomycetes</taxon>
        <taxon>Micromonosporales</taxon>
        <taxon>Micromonosporaceae</taxon>
        <taxon>Actinoplanes</taxon>
    </lineage>
</organism>
<reference evidence="2" key="1">
    <citation type="submission" date="2021-03" db="EMBL/GenBank/DDBJ databases">
        <title>Whole genome shotgun sequence of Actinoplanes auranticolor NBRC 12245.</title>
        <authorList>
            <person name="Komaki H."/>
            <person name="Tamura T."/>
        </authorList>
    </citation>
    <scope>NUCLEOTIDE SEQUENCE</scope>
    <source>
        <strain evidence="2">NBRC 12245</strain>
    </source>
</reference>
<protein>
    <recommendedName>
        <fullName evidence="4">Immune inhibitor A peptidase M6</fullName>
    </recommendedName>
</protein>
<accession>A0A919SUA6</accession>
<evidence type="ECO:0000313" key="2">
    <source>
        <dbReference type="EMBL" id="GIM77183.1"/>
    </source>
</evidence>
<feature type="signal peptide" evidence="1">
    <location>
        <begin position="1"/>
        <end position="25"/>
    </location>
</feature>
<keyword evidence="3" id="KW-1185">Reference proteome</keyword>
<feature type="chain" id="PRO_5037137185" description="Immune inhibitor A peptidase M6" evidence="1">
    <location>
        <begin position="26"/>
        <end position="701"/>
    </location>
</feature>
<evidence type="ECO:0000256" key="1">
    <source>
        <dbReference type="SAM" id="SignalP"/>
    </source>
</evidence>
<dbReference type="RefSeq" id="WP_246595719.1">
    <property type="nucleotide sequence ID" value="NZ_BAABEA010000047.1"/>
</dbReference>
<comment type="caution">
    <text evidence="2">The sequence shown here is derived from an EMBL/GenBank/DDBJ whole genome shotgun (WGS) entry which is preliminary data.</text>
</comment>
<dbReference type="EMBL" id="BOQL01000066">
    <property type="protein sequence ID" value="GIM77183.1"/>
    <property type="molecule type" value="Genomic_DNA"/>
</dbReference>
<dbReference type="AlphaFoldDB" id="A0A919SUA6"/>
<dbReference type="Proteomes" id="UP000681340">
    <property type="component" value="Unassembled WGS sequence"/>
</dbReference>
<sequence length="701" mass="75306">MARLRFAAVALLILPLLPMASSASAAPPAPSAPVVPPASDVRELTRKHLDVSGLPMRGVTGRKAAVAAGPTPPVGTVREWLALDDVKGSLYRKDYTLRAVGAHIEVWVAKDVAFPAGDCRPASSTVVTDQQLGALVREFEETIYPKETAAFSVPRERDGTKAMLSGGDYTGAGDRTVTLVDNVRDDNYYEFPDVPTYIAGFFSSQINELVDRNVMTIDAYDWQHRSGAAPPDEATGDLCTSRPARPRMYEGTFAHEWQHLLQSYTDPFEDVWVNEGLSDYAQTLVGYADGNATVYHPGHDSHLACFQGFGLVRTRYNTNPRDCGGAQNSLNLWNEGAPAEVLADYGIAYQFMLYLRDRFGPEVLERLHRDREHQGLAGVAAALGPRVKLSAVLHDFQTMNLVDKIVGDTADGVMAGVPKHKVTSPSVRATVNLANPASFDYPGAAPNGADYVRLRAASGKFLRGADLTSVTFKGTRTLPPKPLQWTVQDGALFSGNASSLDVAAVIPVTVPAADPTLRLRAKYTTELGYDYGYVTVSTDGGKTYTAIAGDHTVDAPSGPALSGKSGVFEPQIYDLKAYAGKRVLLGFRYVSDASVNEGGWLIDDVTVGAVTVSDGSTLTGWRSPTQIVPAAVHGWHVKLVGLDEKGRRARQVSVAGYAALRDYPKVVAIVAFDEPTEQVTQYARYALTVNGVLQPGGGSTP</sequence>
<keyword evidence="1" id="KW-0732">Signal</keyword>
<proteinExistence type="predicted"/>
<name>A0A919SUA6_9ACTN</name>